<comment type="caution">
    <text evidence="8">The sequence shown here is derived from an EMBL/GenBank/DDBJ whole genome shotgun (WGS) entry which is preliminary data.</text>
</comment>
<evidence type="ECO:0000256" key="4">
    <source>
        <dbReference type="ARBA" id="ARBA00022917"/>
    </source>
</evidence>
<dbReference type="GO" id="GO:0043023">
    <property type="term" value="F:ribosomal large subunit binding"/>
    <property type="evidence" value="ECO:0007669"/>
    <property type="project" value="TreeGrafter"/>
</dbReference>
<comment type="similarity">
    <text evidence="2 6">Belongs to the RRF family.</text>
</comment>
<evidence type="ECO:0000313" key="9">
    <source>
        <dbReference type="Proteomes" id="UP000288086"/>
    </source>
</evidence>
<dbReference type="GO" id="GO:0006415">
    <property type="term" value="P:translational termination"/>
    <property type="evidence" value="ECO:0007669"/>
    <property type="project" value="UniProtKB-UniRule"/>
</dbReference>
<keyword evidence="9" id="KW-1185">Reference proteome</keyword>
<reference evidence="8 9" key="1">
    <citation type="submission" date="2017-01" db="EMBL/GenBank/DDBJ databases">
        <title>The cable genome- insights into the physiology and evolution of filamentous bacteria capable of sulfide oxidation via long distance electron transfer.</title>
        <authorList>
            <person name="Schreiber L."/>
            <person name="Bjerg J.T."/>
            <person name="Boggild A."/>
            <person name="Van De Vossenberg J."/>
            <person name="Meysman F."/>
            <person name="Nielsen L.P."/>
            <person name="Schramm A."/>
            <person name="Kjeldsen K.U."/>
        </authorList>
    </citation>
    <scope>NUCLEOTIDE SEQUENCE [LARGE SCALE GENOMIC DNA]</scope>
    <source>
        <strain evidence="8">A1</strain>
    </source>
</reference>
<dbReference type="InterPro" id="IPR036191">
    <property type="entry name" value="RRF_sf"/>
</dbReference>
<evidence type="ECO:0000313" key="8">
    <source>
        <dbReference type="EMBL" id="RWX48571.1"/>
    </source>
</evidence>
<comment type="subcellular location">
    <subcellularLocation>
        <location evidence="1 6">Cytoplasm</location>
    </subcellularLocation>
</comment>
<comment type="function">
    <text evidence="5 6">Responsible for the release of ribosomes from messenger RNA at the termination of protein biosynthesis. May increase the efficiency of translation by recycling ribosomes from one round of translation to another.</text>
</comment>
<evidence type="ECO:0000256" key="5">
    <source>
        <dbReference type="ARBA" id="ARBA00025050"/>
    </source>
</evidence>
<evidence type="ECO:0000256" key="1">
    <source>
        <dbReference type="ARBA" id="ARBA00004496"/>
    </source>
</evidence>
<dbReference type="AlphaFoldDB" id="A0A444J686"/>
<dbReference type="Gene3D" id="3.30.1360.40">
    <property type="match status" value="1"/>
</dbReference>
<keyword evidence="3 6" id="KW-0963">Cytoplasm</keyword>
<dbReference type="Pfam" id="PF01765">
    <property type="entry name" value="RRF"/>
    <property type="match status" value="1"/>
</dbReference>
<dbReference type="EMBL" id="MTKP01000134">
    <property type="protein sequence ID" value="RWX48571.1"/>
    <property type="molecule type" value="Genomic_DNA"/>
</dbReference>
<keyword evidence="4 6" id="KW-0648">Protein biosynthesis</keyword>
<evidence type="ECO:0000256" key="2">
    <source>
        <dbReference type="ARBA" id="ARBA00005912"/>
    </source>
</evidence>
<feature type="domain" description="Ribosome recycling factor" evidence="7">
    <location>
        <begin position="36"/>
        <end position="199"/>
    </location>
</feature>
<evidence type="ECO:0000259" key="7">
    <source>
        <dbReference type="Pfam" id="PF01765"/>
    </source>
</evidence>
<dbReference type="PANTHER" id="PTHR20982">
    <property type="entry name" value="RIBOSOME RECYCLING FACTOR"/>
    <property type="match status" value="1"/>
</dbReference>
<dbReference type="CDD" id="cd00520">
    <property type="entry name" value="RRF"/>
    <property type="match status" value="1"/>
</dbReference>
<dbReference type="FunFam" id="3.30.1360.40:FF:000001">
    <property type="entry name" value="Ribosome-recycling factor"/>
    <property type="match status" value="1"/>
</dbReference>
<dbReference type="Gene3D" id="1.10.132.20">
    <property type="entry name" value="Ribosome-recycling factor"/>
    <property type="match status" value="1"/>
</dbReference>
<dbReference type="InterPro" id="IPR023584">
    <property type="entry name" value="Ribosome_recyc_fac_dom"/>
</dbReference>
<sequence>MFVAYKDWTRYITGGCYGKRGCRAGKREYGGKVEAMKRELTRIRTGRASRTLLDGIKVNAYGSNLPVDQVGTITVPESRMIVIQPWDPQMLAVLEKAIMISDLGLTPANDGKVIRLNIPQLTEERRKELVKKVKKIAEEYKVGVRNDRRDANDTFKAQKNDKEISEDDMFRDQEEVQKVTDEFITRIDEIAAGKEKEVMEV</sequence>
<dbReference type="SUPFAM" id="SSF55194">
    <property type="entry name" value="Ribosome recycling factor, RRF"/>
    <property type="match status" value="1"/>
</dbReference>
<dbReference type="PANTHER" id="PTHR20982:SF3">
    <property type="entry name" value="MITOCHONDRIAL RIBOSOME RECYCLING FACTOR PSEUDO 1"/>
    <property type="match status" value="1"/>
</dbReference>
<dbReference type="Proteomes" id="UP000288086">
    <property type="component" value="Unassembled WGS sequence"/>
</dbReference>
<gene>
    <name evidence="6" type="primary">frr</name>
    <name evidence="8" type="ORF">VT98_11341</name>
</gene>
<dbReference type="GO" id="GO:0005737">
    <property type="term" value="C:cytoplasm"/>
    <property type="evidence" value="ECO:0007669"/>
    <property type="project" value="UniProtKB-SubCell"/>
</dbReference>
<organism evidence="8 9">
    <name type="scientific">Candidatus Electrothrix communis</name>
    <dbReference type="NCBI Taxonomy" id="1859133"/>
    <lineage>
        <taxon>Bacteria</taxon>
        <taxon>Pseudomonadati</taxon>
        <taxon>Thermodesulfobacteriota</taxon>
        <taxon>Desulfobulbia</taxon>
        <taxon>Desulfobulbales</taxon>
        <taxon>Desulfobulbaceae</taxon>
        <taxon>Candidatus Electrothrix</taxon>
    </lineage>
</organism>
<proteinExistence type="inferred from homology"/>
<dbReference type="HAMAP" id="MF_00040">
    <property type="entry name" value="RRF"/>
    <property type="match status" value="1"/>
</dbReference>
<evidence type="ECO:0000256" key="6">
    <source>
        <dbReference type="HAMAP-Rule" id="MF_00040"/>
    </source>
</evidence>
<dbReference type="FunFam" id="1.10.132.20:FF:000001">
    <property type="entry name" value="Ribosome-recycling factor"/>
    <property type="match status" value="1"/>
</dbReference>
<dbReference type="NCBIfam" id="TIGR00496">
    <property type="entry name" value="frr"/>
    <property type="match status" value="1"/>
</dbReference>
<accession>A0A444J686</accession>
<evidence type="ECO:0000256" key="3">
    <source>
        <dbReference type="ARBA" id="ARBA00022490"/>
    </source>
</evidence>
<protein>
    <recommendedName>
        <fullName evidence="6">Ribosome-recycling factor</fullName>
        <shortName evidence="6">RRF</shortName>
    </recommendedName>
    <alternativeName>
        <fullName evidence="6">Ribosome-releasing factor</fullName>
    </alternativeName>
</protein>
<dbReference type="InterPro" id="IPR002661">
    <property type="entry name" value="Ribosome_recyc_fac"/>
</dbReference>
<name>A0A444J686_9BACT</name>